<feature type="compositionally biased region" description="Basic and acidic residues" evidence="3">
    <location>
        <begin position="9"/>
        <end position="23"/>
    </location>
</feature>
<organism evidence="5 6">
    <name type="scientific">Trifolium pratense</name>
    <name type="common">Red clover</name>
    <dbReference type="NCBI Taxonomy" id="57577"/>
    <lineage>
        <taxon>Eukaryota</taxon>
        <taxon>Viridiplantae</taxon>
        <taxon>Streptophyta</taxon>
        <taxon>Embryophyta</taxon>
        <taxon>Tracheophyta</taxon>
        <taxon>Spermatophyta</taxon>
        <taxon>Magnoliopsida</taxon>
        <taxon>eudicotyledons</taxon>
        <taxon>Gunneridae</taxon>
        <taxon>Pentapetalae</taxon>
        <taxon>rosids</taxon>
        <taxon>fabids</taxon>
        <taxon>Fabales</taxon>
        <taxon>Fabaceae</taxon>
        <taxon>Papilionoideae</taxon>
        <taxon>50 kb inversion clade</taxon>
        <taxon>NPAAA clade</taxon>
        <taxon>Hologalegina</taxon>
        <taxon>IRL clade</taxon>
        <taxon>Trifolieae</taxon>
        <taxon>Trifolium</taxon>
    </lineage>
</organism>
<reference evidence="5 6" key="2">
    <citation type="journal article" date="2017" name="Front. Plant Sci.">
        <title>Gene Classification and Mining of Molecular Markers Useful in Red Clover (Trifolium pratense) Breeding.</title>
        <authorList>
            <person name="Istvanek J."/>
            <person name="Dluhosova J."/>
            <person name="Dluhos P."/>
            <person name="Patkova L."/>
            <person name="Nedelnik J."/>
            <person name="Repkova J."/>
        </authorList>
    </citation>
    <scope>NUCLEOTIDE SEQUENCE [LARGE SCALE GENOMIC DNA]</scope>
    <source>
        <strain evidence="6">cv. Tatra</strain>
        <tissue evidence="5">Young leaves</tissue>
    </source>
</reference>
<dbReference type="Proteomes" id="UP000236291">
    <property type="component" value="Unassembled WGS sequence"/>
</dbReference>
<evidence type="ECO:0000256" key="3">
    <source>
        <dbReference type="SAM" id="MobiDB-lite"/>
    </source>
</evidence>
<dbReference type="SUPFAM" id="SSF46689">
    <property type="entry name" value="Homeodomain-like"/>
    <property type="match status" value="1"/>
</dbReference>
<feature type="domain" description="HTH myb-type" evidence="4">
    <location>
        <begin position="1"/>
        <end position="22"/>
    </location>
</feature>
<evidence type="ECO:0000259" key="4">
    <source>
        <dbReference type="PROSITE" id="PS51294"/>
    </source>
</evidence>
<evidence type="ECO:0000256" key="1">
    <source>
        <dbReference type="ARBA" id="ARBA00004123"/>
    </source>
</evidence>
<dbReference type="Pfam" id="PF13921">
    <property type="entry name" value="Myb_DNA-bind_6"/>
    <property type="match status" value="1"/>
</dbReference>
<protein>
    <recommendedName>
        <fullName evidence="4">HTH myb-type domain-containing protein</fullName>
    </recommendedName>
</protein>
<dbReference type="EMBL" id="ASHM01061610">
    <property type="protein sequence ID" value="PNX90032.1"/>
    <property type="molecule type" value="Genomic_DNA"/>
</dbReference>
<evidence type="ECO:0000313" key="6">
    <source>
        <dbReference type="Proteomes" id="UP000236291"/>
    </source>
</evidence>
<comment type="caution">
    <text evidence="5">The sequence shown here is derived from an EMBL/GenBank/DDBJ whole genome shotgun (WGS) entry which is preliminary data.</text>
</comment>
<dbReference type="Gene3D" id="1.10.10.60">
    <property type="entry name" value="Homeodomain-like"/>
    <property type="match status" value="1"/>
</dbReference>
<evidence type="ECO:0000256" key="2">
    <source>
        <dbReference type="ARBA" id="ARBA00023242"/>
    </source>
</evidence>
<proteinExistence type="predicted"/>
<name>A0A2K3MGV6_TRIPR</name>
<evidence type="ECO:0000313" key="5">
    <source>
        <dbReference type="EMBL" id="PNX90032.1"/>
    </source>
</evidence>
<feature type="non-terminal residue" evidence="5">
    <location>
        <position position="23"/>
    </location>
</feature>
<dbReference type="PROSITE" id="PS51294">
    <property type="entry name" value="HTH_MYB"/>
    <property type="match status" value="1"/>
</dbReference>
<gene>
    <name evidence="5" type="ORF">L195_g046155</name>
</gene>
<sequence length="23" mass="2777">MKGARNPKQCKERWLNHLNPDIK</sequence>
<keyword evidence="2" id="KW-0539">Nucleus</keyword>
<dbReference type="InterPro" id="IPR017930">
    <property type="entry name" value="Myb_dom"/>
</dbReference>
<feature type="region of interest" description="Disordered" evidence="3">
    <location>
        <begin position="1"/>
        <end position="23"/>
    </location>
</feature>
<reference evidence="5 6" key="1">
    <citation type="journal article" date="2014" name="Am. J. Bot.">
        <title>Genome assembly and annotation for red clover (Trifolium pratense; Fabaceae).</title>
        <authorList>
            <person name="Istvanek J."/>
            <person name="Jaros M."/>
            <person name="Krenek A."/>
            <person name="Repkova J."/>
        </authorList>
    </citation>
    <scope>NUCLEOTIDE SEQUENCE [LARGE SCALE GENOMIC DNA]</scope>
    <source>
        <strain evidence="6">cv. Tatra</strain>
        <tissue evidence="5">Young leaves</tissue>
    </source>
</reference>
<comment type="subcellular location">
    <subcellularLocation>
        <location evidence="1">Nucleus</location>
    </subcellularLocation>
</comment>
<dbReference type="InterPro" id="IPR009057">
    <property type="entry name" value="Homeodomain-like_sf"/>
</dbReference>
<accession>A0A2K3MGV6</accession>
<dbReference type="GO" id="GO:0005634">
    <property type="term" value="C:nucleus"/>
    <property type="evidence" value="ECO:0007669"/>
    <property type="project" value="UniProtKB-SubCell"/>
</dbReference>
<dbReference type="AlphaFoldDB" id="A0A2K3MGV6"/>